<dbReference type="InterPro" id="IPR036770">
    <property type="entry name" value="Ankyrin_rpt-contain_sf"/>
</dbReference>
<evidence type="ECO:0000313" key="3">
    <source>
        <dbReference type="Proteomes" id="UP000826271"/>
    </source>
</evidence>
<keyword evidence="3" id="KW-1185">Reference proteome</keyword>
<keyword evidence="1" id="KW-0040">ANK repeat</keyword>
<dbReference type="Gene3D" id="1.25.40.20">
    <property type="entry name" value="Ankyrin repeat-containing domain"/>
    <property type="match status" value="1"/>
</dbReference>
<protein>
    <submittedName>
        <fullName evidence="2">Uncharacterized protein</fullName>
    </submittedName>
</protein>
<accession>A0AAV6WP07</accession>
<dbReference type="AlphaFoldDB" id="A0AAV6WP07"/>
<proteinExistence type="predicted"/>
<dbReference type="PROSITE" id="PS50088">
    <property type="entry name" value="ANK_REPEAT"/>
    <property type="match status" value="1"/>
</dbReference>
<dbReference type="EMBL" id="WHWC01000015">
    <property type="protein sequence ID" value="KAG8368700.1"/>
    <property type="molecule type" value="Genomic_DNA"/>
</dbReference>
<dbReference type="InterPro" id="IPR002110">
    <property type="entry name" value="Ankyrin_rpt"/>
</dbReference>
<dbReference type="PROSITE" id="PS50297">
    <property type="entry name" value="ANK_REP_REGION"/>
    <property type="match status" value="1"/>
</dbReference>
<name>A0AAV6WP07_9LAMI</name>
<feature type="repeat" description="ANK" evidence="1">
    <location>
        <begin position="8"/>
        <end position="43"/>
    </location>
</feature>
<reference evidence="2" key="1">
    <citation type="submission" date="2019-10" db="EMBL/GenBank/DDBJ databases">
        <authorList>
            <person name="Zhang R."/>
            <person name="Pan Y."/>
            <person name="Wang J."/>
            <person name="Ma R."/>
            <person name="Yu S."/>
        </authorList>
    </citation>
    <scope>NUCLEOTIDE SEQUENCE</scope>
    <source>
        <strain evidence="2">LA-IB0</strain>
        <tissue evidence="2">Leaf</tissue>
    </source>
</reference>
<dbReference type="SUPFAM" id="SSF48403">
    <property type="entry name" value="Ankyrin repeat"/>
    <property type="match status" value="1"/>
</dbReference>
<gene>
    <name evidence="2" type="ORF">BUALT_Bualt15G0072900</name>
</gene>
<evidence type="ECO:0000256" key="1">
    <source>
        <dbReference type="PROSITE-ProRule" id="PRU00023"/>
    </source>
</evidence>
<organism evidence="2 3">
    <name type="scientific">Buddleja alternifolia</name>
    <dbReference type="NCBI Taxonomy" id="168488"/>
    <lineage>
        <taxon>Eukaryota</taxon>
        <taxon>Viridiplantae</taxon>
        <taxon>Streptophyta</taxon>
        <taxon>Embryophyta</taxon>
        <taxon>Tracheophyta</taxon>
        <taxon>Spermatophyta</taxon>
        <taxon>Magnoliopsida</taxon>
        <taxon>eudicotyledons</taxon>
        <taxon>Gunneridae</taxon>
        <taxon>Pentapetalae</taxon>
        <taxon>asterids</taxon>
        <taxon>lamiids</taxon>
        <taxon>Lamiales</taxon>
        <taxon>Scrophulariaceae</taxon>
        <taxon>Buddlejeae</taxon>
        <taxon>Buddleja</taxon>
    </lineage>
</organism>
<comment type="caution">
    <text evidence="2">The sequence shown here is derived from an EMBL/GenBank/DDBJ whole genome shotgun (WGS) entry which is preliminary data.</text>
</comment>
<dbReference type="Proteomes" id="UP000826271">
    <property type="component" value="Unassembled WGS sequence"/>
</dbReference>
<evidence type="ECO:0000313" key="2">
    <source>
        <dbReference type="EMBL" id="KAG8368700.1"/>
    </source>
</evidence>
<dbReference type="Pfam" id="PF12796">
    <property type="entry name" value="Ank_2"/>
    <property type="match status" value="1"/>
</dbReference>
<sequence>MCLSRDCQGRNPLHVAAMKGHVELQALENLVLHLNELLDEENDDGDTILHMAVRDRRIESKDNVQNA</sequence>